<dbReference type="PANTHER" id="PTHR30093">
    <property type="entry name" value="GENERAL SECRETION PATHWAY PROTEIN G"/>
    <property type="match status" value="1"/>
</dbReference>
<evidence type="ECO:0000256" key="6">
    <source>
        <dbReference type="SAM" id="Phobius"/>
    </source>
</evidence>
<name>A0ABW9QN65_9ACTN</name>
<dbReference type="InterPro" id="IPR045584">
    <property type="entry name" value="Pilin-like"/>
</dbReference>
<proteinExistence type="predicted"/>
<evidence type="ECO:0000256" key="1">
    <source>
        <dbReference type="ARBA" id="ARBA00004167"/>
    </source>
</evidence>
<dbReference type="Proteomes" id="UP000437736">
    <property type="component" value="Unassembled WGS sequence"/>
</dbReference>
<keyword evidence="4 6" id="KW-1133">Transmembrane helix</keyword>
<dbReference type="InterPro" id="IPR012902">
    <property type="entry name" value="N_methyl_site"/>
</dbReference>
<dbReference type="NCBIfam" id="TIGR02532">
    <property type="entry name" value="IV_pilin_GFxxxE"/>
    <property type="match status" value="1"/>
</dbReference>
<dbReference type="Gene3D" id="3.30.700.10">
    <property type="entry name" value="Glycoprotein, Type 4 Pilin"/>
    <property type="match status" value="1"/>
</dbReference>
<accession>A0ABW9QN65</accession>
<keyword evidence="8" id="KW-1185">Reference proteome</keyword>
<reference evidence="7 8" key="1">
    <citation type="submission" date="2019-11" db="EMBL/GenBank/DDBJ databases">
        <title>Acidiferrimicrobium australis gen. nov., sp. nov., an acidophilic and obligately heterotrophic, member of the Actinobacteria that catalyses dissimilatory oxido- reduction of iron isolated from metal-rich acidic water in Chile.</title>
        <authorList>
            <person name="Gonzalez D."/>
            <person name="Huber K."/>
            <person name="Hedrich S."/>
            <person name="Rojas-Villalobos C."/>
            <person name="Quatrini R."/>
            <person name="Dinamarca M.A."/>
            <person name="Schwarz A."/>
            <person name="Canales C."/>
            <person name="Nancucheo I."/>
        </authorList>
    </citation>
    <scope>NUCLEOTIDE SEQUENCE [LARGE SCALE GENOMIC DNA]</scope>
    <source>
        <strain evidence="7 8">USS-CCA1</strain>
    </source>
</reference>
<evidence type="ECO:0000256" key="3">
    <source>
        <dbReference type="ARBA" id="ARBA00022692"/>
    </source>
</evidence>
<feature type="transmembrane region" description="Helical" evidence="6">
    <location>
        <begin position="20"/>
        <end position="41"/>
    </location>
</feature>
<evidence type="ECO:0000313" key="8">
    <source>
        <dbReference type="Proteomes" id="UP000437736"/>
    </source>
</evidence>
<keyword evidence="3 6" id="KW-0812">Transmembrane</keyword>
<dbReference type="PANTHER" id="PTHR30093:SF44">
    <property type="entry name" value="TYPE II SECRETION SYSTEM CORE PROTEIN G"/>
    <property type="match status" value="1"/>
</dbReference>
<gene>
    <name evidence="7" type="ORF">GHK86_00380</name>
</gene>
<protein>
    <submittedName>
        <fullName evidence="7">Prepilin-type N-terminal cleavage/methylation domain-containing protein</fullName>
    </submittedName>
</protein>
<dbReference type="PROSITE" id="PS00409">
    <property type="entry name" value="PROKAR_NTER_METHYL"/>
    <property type="match status" value="1"/>
</dbReference>
<evidence type="ECO:0000256" key="5">
    <source>
        <dbReference type="ARBA" id="ARBA00023136"/>
    </source>
</evidence>
<comment type="subcellular location">
    <subcellularLocation>
        <location evidence="1">Membrane</location>
        <topology evidence="1">Single-pass membrane protein</topology>
    </subcellularLocation>
</comment>
<keyword evidence="2" id="KW-0488">Methylation</keyword>
<evidence type="ECO:0000313" key="7">
    <source>
        <dbReference type="EMBL" id="MST31187.1"/>
    </source>
</evidence>
<dbReference type="EMBL" id="WJHE01000015">
    <property type="protein sequence ID" value="MST31187.1"/>
    <property type="molecule type" value="Genomic_DNA"/>
</dbReference>
<comment type="caution">
    <text evidence="7">The sequence shown here is derived from an EMBL/GenBank/DDBJ whole genome shotgun (WGS) entry which is preliminary data.</text>
</comment>
<dbReference type="SUPFAM" id="SSF54523">
    <property type="entry name" value="Pili subunits"/>
    <property type="match status" value="1"/>
</dbReference>
<sequence>MLNTLKKRLGRKEDEGFTLIELMVVVLIIAILMAIAIPTFLSARGNAQAKAAESNLRNATTDEQTYLTGPGQGSTYGTSADLTSNSVDNSLTFVSTIPSSTTPSPSTIGIAISGSATDPQVALVDQGADGKWYEVFDNNGSVTYAVSATAPTAFPTAALGSTTWSGAGG</sequence>
<organism evidence="7 8">
    <name type="scientific">Acidiferrimicrobium australe</name>
    <dbReference type="NCBI Taxonomy" id="2664430"/>
    <lineage>
        <taxon>Bacteria</taxon>
        <taxon>Bacillati</taxon>
        <taxon>Actinomycetota</taxon>
        <taxon>Acidimicrobiia</taxon>
        <taxon>Acidimicrobiales</taxon>
        <taxon>Acidimicrobiaceae</taxon>
        <taxon>Acidiferrimicrobium</taxon>
    </lineage>
</organism>
<evidence type="ECO:0000256" key="4">
    <source>
        <dbReference type="ARBA" id="ARBA00022989"/>
    </source>
</evidence>
<keyword evidence="5 6" id="KW-0472">Membrane</keyword>
<evidence type="ECO:0000256" key="2">
    <source>
        <dbReference type="ARBA" id="ARBA00022481"/>
    </source>
</evidence>
<dbReference type="Pfam" id="PF07963">
    <property type="entry name" value="N_methyl"/>
    <property type="match status" value="1"/>
</dbReference>